<dbReference type="Pfam" id="PF01381">
    <property type="entry name" value="HTH_3"/>
    <property type="match status" value="1"/>
</dbReference>
<dbReference type="RefSeq" id="WP_250196968.1">
    <property type="nucleotide sequence ID" value="NZ_CP097636.1"/>
</dbReference>
<keyword evidence="4" id="KW-1185">Reference proteome</keyword>
<sequence>MSIARNELKSLNLRGVTTGRRLDPVHPGSVLLSDFIEPMGITRYRVAKAIGVQQRRIDEICAGERGITADTAVRLGLAFGVEPQFWLQLQAQYDIEVIQREQGDRLADEVQHLAAA</sequence>
<dbReference type="SMART" id="SM00530">
    <property type="entry name" value="HTH_XRE"/>
    <property type="match status" value="1"/>
</dbReference>
<proteinExistence type="predicted"/>
<evidence type="ECO:0000313" key="4">
    <source>
        <dbReference type="Proteomes" id="UP001056201"/>
    </source>
</evidence>
<evidence type="ECO:0000256" key="1">
    <source>
        <dbReference type="ARBA" id="ARBA00023125"/>
    </source>
</evidence>
<dbReference type="InterPro" id="IPR001387">
    <property type="entry name" value="Cro/C1-type_HTH"/>
</dbReference>
<dbReference type="SUPFAM" id="SSF47413">
    <property type="entry name" value="lambda repressor-like DNA-binding domains"/>
    <property type="match status" value="1"/>
</dbReference>
<gene>
    <name evidence="3" type="ORF">MW290_24540</name>
</gene>
<reference evidence="3" key="1">
    <citation type="submission" date="2022-05" db="EMBL/GenBank/DDBJ databases">
        <title>An RpoN-dependent PEP-CTERM gene is involved in floc formation of an Aquincola tertiaricarbonis strain.</title>
        <authorList>
            <person name="Qiu D."/>
            <person name="Xia M."/>
        </authorList>
    </citation>
    <scope>NUCLEOTIDE SEQUENCE</scope>
    <source>
        <strain evidence="3">RN12</strain>
    </source>
</reference>
<dbReference type="EMBL" id="CP097636">
    <property type="protein sequence ID" value="URI08748.1"/>
    <property type="molecule type" value="Genomic_DNA"/>
</dbReference>
<dbReference type="InterPro" id="IPR010982">
    <property type="entry name" value="Lambda_DNA-bd_dom_sf"/>
</dbReference>
<protein>
    <submittedName>
        <fullName evidence="3">HigA family addiction module antitoxin</fullName>
    </submittedName>
</protein>
<evidence type="ECO:0000259" key="2">
    <source>
        <dbReference type="PROSITE" id="PS50943"/>
    </source>
</evidence>
<keyword evidence="1" id="KW-0238">DNA-binding</keyword>
<name>A0ABY4SAI1_AQUTE</name>
<dbReference type="Gene3D" id="1.10.260.40">
    <property type="entry name" value="lambda repressor-like DNA-binding domains"/>
    <property type="match status" value="1"/>
</dbReference>
<dbReference type="InterPro" id="IPR013430">
    <property type="entry name" value="Toxin_antidote_HigA"/>
</dbReference>
<dbReference type="NCBIfam" id="TIGR02607">
    <property type="entry name" value="antidote_HigA"/>
    <property type="match status" value="1"/>
</dbReference>
<dbReference type="PANTHER" id="PTHR36924:SF1">
    <property type="entry name" value="ANTITOXIN HIGA-1"/>
    <property type="match status" value="1"/>
</dbReference>
<dbReference type="PANTHER" id="PTHR36924">
    <property type="entry name" value="ANTITOXIN HIGA-1"/>
    <property type="match status" value="1"/>
</dbReference>
<dbReference type="PROSITE" id="PS50943">
    <property type="entry name" value="HTH_CROC1"/>
    <property type="match status" value="1"/>
</dbReference>
<feature type="domain" description="HTH cro/C1-type" evidence="2">
    <location>
        <begin position="40"/>
        <end position="86"/>
    </location>
</feature>
<dbReference type="Proteomes" id="UP001056201">
    <property type="component" value="Chromosome 2"/>
</dbReference>
<dbReference type="CDD" id="cd00093">
    <property type="entry name" value="HTH_XRE"/>
    <property type="match status" value="1"/>
</dbReference>
<organism evidence="3 4">
    <name type="scientific">Aquincola tertiaricarbonis</name>
    <dbReference type="NCBI Taxonomy" id="391953"/>
    <lineage>
        <taxon>Bacteria</taxon>
        <taxon>Pseudomonadati</taxon>
        <taxon>Pseudomonadota</taxon>
        <taxon>Betaproteobacteria</taxon>
        <taxon>Burkholderiales</taxon>
        <taxon>Sphaerotilaceae</taxon>
        <taxon>Aquincola</taxon>
    </lineage>
</organism>
<accession>A0ABY4SAI1</accession>
<evidence type="ECO:0000313" key="3">
    <source>
        <dbReference type="EMBL" id="URI08748.1"/>
    </source>
</evidence>